<evidence type="ECO:0000256" key="4">
    <source>
        <dbReference type="ARBA" id="ARBA00023157"/>
    </source>
</evidence>
<gene>
    <name evidence="6 8" type="primary">tpx</name>
    <name evidence="8" type="ORF">MFFC18_12550</name>
</gene>
<evidence type="ECO:0000256" key="3">
    <source>
        <dbReference type="ARBA" id="ARBA00023002"/>
    </source>
</evidence>
<evidence type="ECO:0000259" key="7">
    <source>
        <dbReference type="PROSITE" id="PS51352"/>
    </source>
</evidence>
<comment type="function">
    <text evidence="6">Thiol-specific peroxidase that catalyzes the reduction of hydrogen peroxide and organic hydroperoxides to water and alcohols, respectively. Plays a role in cell protection against oxidative stress by detoxifying peroxides.</text>
</comment>
<dbReference type="Proteomes" id="UP000322214">
    <property type="component" value="Chromosome"/>
</dbReference>
<dbReference type="InterPro" id="IPR018219">
    <property type="entry name" value="Tpx_CS"/>
</dbReference>
<proteinExistence type="inferred from homology"/>
<name>A0A5B9P7C6_9BACT</name>
<dbReference type="RefSeq" id="WP_075084412.1">
    <property type="nucleotide sequence ID" value="NZ_CP042912.1"/>
</dbReference>
<dbReference type="HAMAP" id="MF_00269">
    <property type="entry name" value="Tpx"/>
    <property type="match status" value="1"/>
</dbReference>
<dbReference type="InterPro" id="IPR050455">
    <property type="entry name" value="Tpx_Peroxidase_subfamily"/>
</dbReference>
<sequence length="165" mass="17062">MAKITLKGNDCNTSGELPAVGSAAPDFTLVAGDLSEKSLADYAGKNVVLNIVPSLDTGTCAMSAKTFNGKAGEAGDTVIVNVSMDLPFAQKRFCEAESLEHIDNLSAFRCSGFGDSYGAAIVDGPLKGLLCRAVVIIDGEGKVKYTQLVPEIVDEPDYGAALGAL</sequence>
<dbReference type="InterPro" id="IPR036249">
    <property type="entry name" value="Thioredoxin-like_sf"/>
</dbReference>
<comment type="similarity">
    <text evidence="6">Belongs to the peroxiredoxin family. Tpx subfamily.</text>
</comment>
<dbReference type="PROSITE" id="PS01265">
    <property type="entry name" value="TPX"/>
    <property type="match status" value="1"/>
</dbReference>
<evidence type="ECO:0000313" key="8">
    <source>
        <dbReference type="EMBL" id="QEG21399.1"/>
    </source>
</evidence>
<dbReference type="InterPro" id="IPR002065">
    <property type="entry name" value="TPX"/>
</dbReference>
<keyword evidence="2 6" id="KW-0049">Antioxidant</keyword>
<comment type="subunit">
    <text evidence="6">Homodimer.</text>
</comment>
<dbReference type="KEGG" id="mff:MFFC18_12550"/>
<dbReference type="InterPro" id="IPR013740">
    <property type="entry name" value="Redoxin"/>
</dbReference>
<keyword evidence="4 6" id="KW-1015">Disulfide bond</keyword>
<dbReference type="NCBIfam" id="NF001808">
    <property type="entry name" value="PRK00522.1"/>
    <property type="match status" value="1"/>
</dbReference>
<dbReference type="AlphaFoldDB" id="A0A5B9P7C6"/>
<dbReference type="EC" id="1.11.1.24" evidence="6"/>
<protein>
    <recommendedName>
        <fullName evidence="6">Thiol peroxidase</fullName>
        <shortName evidence="6">Tpx</shortName>
        <ecNumber evidence="6">1.11.1.24</ecNumber>
    </recommendedName>
    <alternativeName>
        <fullName evidence="6">Peroxiredoxin tpx</fullName>
        <shortName evidence="6">Prx</shortName>
    </alternativeName>
    <alternativeName>
        <fullName evidence="6">Thioredoxin peroxidase</fullName>
    </alternativeName>
    <alternativeName>
        <fullName evidence="6">Thioredoxin-dependent peroxiredoxin</fullName>
    </alternativeName>
</protein>
<dbReference type="PROSITE" id="PS51352">
    <property type="entry name" value="THIOREDOXIN_2"/>
    <property type="match status" value="1"/>
</dbReference>
<dbReference type="EMBL" id="CP042912">
    <property type="protein sequence ID" value="QEG21399.1"/>
    <property type="molecule type" value="Genomic_DNA"/>
</dbReference>
<dbReference type="PANTHER" id="PTHR43110">
    <property type="entry name" value="THIOL PEROXIDASE"/>
    <property type="match status" value="1"/>
</dbReference>
<dbReference type="Gene3D" id="3.40.30.10">
    <property type="entry name" value="Glutaredoxin"/>
    <property type="match status" value="1"/>
</dbReference>
<organism evidence="8 9">
    <name type="scientific">Mariniblastus fucicola</name>
    <dbReference type="NCBI Taxonomy" id="980251"/>
    <lineage>
        <taxon>Bacteria</taxon>
        <taxon>Pseudomonadati</taxon>
        <taxon>Planctomycetota</taxon>
        <taxon>Planctomycetia</taxon>
        <taxon>Pirellulales</taxon>
        <taxon>Pirellulaceae</taxon>
        <taxon>Mariniblastus</taxon>
    </lineage>
</organism>
<dbReference type="GO" id="GO:0008379">
    <property type="term" value="F:thioredoxin peroxidase activity"/>
    <property type="evidence" value="ECO:0007669"/>
    <property type="project" value="UniProtKB-UniRule"/>
</dbReference>
<evidence type="ECO:0000256" key="2">
    <source>
        <dbReference type="ARBA" id="ARBA00022862"/>
    </source>
</evidence>
<evidence type="ECO:0000256" key="6">
    <source>
        <dbReference type="HAMAP-Rule" id="MF_00269"/>
    </source>
</evidence>
<keyword evidence="5 6" id="KW-0676">Redox-active center</keyword>
<dbReference type="Pfam" id="PF08534">
    <property type="entry name" value="Redoxin"/>
    <property type="match status" value="1"/>
</dbReference>
<accession>A0A5B9P7C6</accession>
<feature type="domain" description="Thioredoxin" evidence="7">
    <location>
        <begin position="18"/>
        <end position="165"/>
    </location>
</feature>
<feature type="disulfide bond" description="Redox-active" evidence="6">
    <location>
        <begin position="60"/>
        <end position="94"/>
    </location>
</feature>
<dbReference type="InterPro" id="IPR013766">
    <property type="entry name" value="Thioredoxin_domain"/>
</dbReference>
<evidence type="ECO:0000313" key="9">
    <source>
        <dbReference type="Proteomes" id="UP000322214"/>
    </source>
</evidence>
<evidence type="ECO:0000256" key="5">
    <source>
        <dbReference type="ARBA" id="ARBA00023284"/>
    </source>
</evidence>
<dbReference type="PANTHER" id="PTHR43110:SF1">
    <property type="entry name" value="THIOL PEROXIDASE"/>
    <property type="match status" value="1"/>
</dbReference>
<evidence type="ECO:0000256" key="1">
    <source>
        <dbReference type="ARBA" id="ARBA00022559"/>
    </source>
</evidence>
<comment type="miscellaneous">
    <text evidence="6">The active site is a conserved redox-active cysteine residue, the peroxidatic cysteine (C(P)), which makes the nucleophilic attack on the peroxide substrate. The peroxide oxidizes the C(P)-SH to cysteine sulfenic acid (C(P)-SOH), which then reacts with another cysteine residue, the resolving cysteine (C(R)), to form a disulfide bridge. The disulfide is subsequently reduced by an appropriate electron donor to complete the catalytic cycle. In this atypical 2-Cys peroxiredoxin, C(R) is present in the same subunit to form an intramolecular disulfide. The disulfide is subsequently reduced by thioredoxin.</text>
</comment>
<dbReference type="SUPFAM" id="SSF52833">
    <property type="entry name" value="Thioredoxin-like"/>
    <property type="match status" value="1"/>
</dbReference>
<dbReference type="CDD" id="cd03014">
    <property type="entry name" value="PRX_Atyp2cys"/>
    <property type="match status" value="1"/>
</dbReference>
<dbReference type="STRING" id="980251.GCA_001642875_01620"/>
<keyword evidence="1 6" id="KW-0575">Peroxidase</keyword>
<feature type="active site" description="Cysteine sulfenic acid (-SOH) intermediate" evidence="6">
    <location>
        <position position="60"/>
    </location>
</feature>
<dbReference type="OrthoDB" id="9781543at2"/>
<keyword evidence="9" id="KW-1185">Reference proteome</keyword>
<comment type="catalytic activity">
    <reaction evidence="6">
        <text>a hydroperoxide + [thioredoxin]-dithiol = an alcohol + [thioredoxin]-disulfide + H2O</text>
        <dbReference type="Rhea" id="RHEA:62620"/>
        <dbReference type="Rhea" id="RHEA-COMP:10698"/>
        <dbReference type="Rhea" id="RHEA-COMP:10700"/>
        <dbReference type="ChEBI" id="CHEBI:15377"/>
        <dbReference type="ChEBI" id="CHEBI:29950"/>
        <dbReference type="ChEBI" id="CHEBI:30879"/>
        <dbReference type="ChEBI" id="CHEBI:35924"/>
        <dbReference type="ChEBI" id="CHEBI:50058"/>
        <dbReference type="EC" id="1.11.1.24"/>
    </reaction>
</comment>
<reference evidence="8 9" key="1">
    <citation type="submission" date="2019-08" db="EMBL/GenBank/DDBJ databases">
        <title>Deep-cultivation of Planctomycetes and their phenomic and genomic characterization uncovers novel biology.</title>
        <authorList>
            <person name="Wiegand S."/>
            <person name="Jogler M."/>
            <person name="Boedeker C."/>
            <person name="Pinto D."/>
            <person name="Vollmers J."/>
            <person name="Rivas-Marin E."/>
            <person name="Kohn T."/>
            <person name="Peeters S.H."/>
            <person name="Heuer A."/>
            <person name="Rast P."/>
            <person name="Oberbeckmann S."/>
            <person name="Bunk B."/>
            <person name="Jeske O."/>
            <person name="Meyerdierks A."/>
            <person name="Storesund J.E."/>
            <person name="Kallscheuer N."/>
            <person name="Luecker S."/>
            <person name="Lage O.M."/>
            <person name="Pohl T."/>
            <person name="Merkel B.J."/>
            <person name="Hornburger P."/>
            <person name="Mueller R.-W."/>
            <person name="Bruemmer F."/>
            <person name="Labrenz M."/>
            <person name="Spormann A.M."/>
            <person name="Op den Camp H."/>
            <person name="Overmann J."/>
            <person name="Amann R."/>
            <person name="Jetten M.S.M."/>
            <person name="Mascher T."/>
            <person name="Medema M.H."/>
            <person name="Devos D.P."/>
            <person name="Kaster A.-K."/>
            <person name="Ovreas L."/>
            <person name="Rohde M."/>
            <person name="Galperin M.Y."/>
            <person name="Jogler C."/>
        </authorList>
    </citation>
    <scope>NUCLEOTIDE SEQUENCE [LARGE SCALE GENOMIC DNA]</scope>
    <source>
        <strain evidence="8 9">FC18</strain>
    </source>
</reference>
<keyword evidence="3 6" id="KW-0560">Oxidoreductase</keyword>